<dbReference type="GO" id="GO:0032483">
    <property type="term" value="P:regulation of Rab protein signal transduction"/>
    <property type="evidence" value="ECO:0007669"/>
    <property type="project" value="TreeGrafter"/>
</dbReference>
<dbReference type="Proteomes" id="UP000070089">
    <property type="component" value="Unassembled WGS sequence"/>
</dbReference>
<dbReference type="InterPro" id="IPR037516">
    <property type="entry name" value="Tripartite_DENN"/>
</dbReference>
<dbReference type="EMBL" id="JXTI01000061">
    <property type="protein sequence ID" value="KWX13670.1"/>
    <property type="molecule type" value="Genomic_DNA"/>
</dbReference>
<comment type="caution">
    <text evidence="3">The sequence shown here is derived from an EMBL/GenBank/DDBJ whole genome shotgun (WGS) entry which is preliminary data.</text>
</comment>
<dbReference type="GO" id="GO:0031410">
    <property type="term" value="C:cytoplasmic vesicle"/>
    <property type="evidence" value="ECO:0007669"/>
    <property type="project" value="TreeGrafter"/>
</dbReference>
<dbReference type="InterPro" id="IPR051696">
    <property type="entry name" value="DENN_Domain_GEFs"/>
</dbReference>
<name>A0A132NUD4_GIAIN</name>
<dbReference type="InterPro" id="IPR043153">
    <property type="entry name" value="DENN_C"/>
</dbReference>
<feature type="region of interest" description="Disordered" evidence="1">
    <location>
        <begin position="626"/>
        <end position="673"/>
    </location>
</feature>
<reference evidence="3 4" key="1">
    <citation type="journal article" date="2015" name="Mol. Biochem. Parasitol.">
        <title>Identification of polymorphic genes for use in assemblage B genotyping assays through comparative genomics of multiple assemblage B Giardia duodenalis isolates.</title>
        <authorList>
            <person name="Wielinga C."/>
            <person name="Thompson R.C."/>
            <person name="Monis P."/>
            <person name="Ryan U."/>
        </authorList>
    </citation>
    <scope>NUCLEOTIDE SEQUENCE [LARGE SCALE GENOMIC DNA]</scope>
    <source>
        <strain evidence="3 4">BAH15c1</strain>
    </source>
</reference>
<sequence>MSKTDPIILYVGVAGPCSNYIKGSYVQTHRRTQARSSSNLLPAVLTRYPSTDLPDFPFPRYVYNYVFPMGVPILPEKPAKKLDHHYFTYTTARGRLVWGVSYQFVLPMGDEMRGIIQSQYEDIKVTVQSYSLYSIFTLITEGHLSKFNTILSQFVRNIQSERDFQSVCMQIYELFPVKKKLPYTIIINTDKQGLALSSVALAPVQPASAGFTSAGQRTQQIPKEMSALSQAVMNDGVLERKLGNKSSEKLKLTFDRLSSNCFPSVSVNFLTLFSHVSPNAIVDTLEALLQSRAVLFIGKTLTKVSMCVIEMWTLLYPFSYPFPFMPVMSGLQLHILHSPFPMLAGAYKSIITDNAISPLLHVVDIDTGRVVPPYELLSSQYGGRLLRYALPRAVISKFPVTFYLSGDHKHENRNSTRRELVSHNAILHNTFNLEGTDETLVVPNVLPLEKRITTGQRKKSKNKGSSSHTDTTNTERSLVPAVSMPYKNLSDVSKDLQQLVPSFFGVSHLCRLISMNLHLFTLSKIIQISYESKTMQSGAGLKSQAFPPPANKCIASYATRTSIDRQASKRNILSKSVNNIGNTVSTCILHTESSNSGDSFLGPLQSCTEKAKRLLKEKLVKREQQWSHRDSRAFKRDKKASNSFDTQLAQPNCSQDSVQQEGAASNGATTSSISSSNIFRVPSLPSIIKKRLLLLIDQTARIYVKKVSKESFSKKDVGTSNMRDIPEIPRQREQKTGMQGLDNEQAHFLSGSDSEDDEVGVQYPNPIVLAIMKNCSQQLPLQAIIPNYQSTNVCTAYSSSVTLKQDYSIAKAIYSDEKNAYFDYKGYSDEIERLESQQSCRSKEKELETLEGSLSNEEAFLYSDRLQTGFMVILLGLVKNIYRCIRRRSYTSLLVDQNFVQTGASSISVPKFKTDMFRYLVITRDKEEPYYILPTLSSSSEEDFSSTIFTDEGVIQALKKIVPEHIQTNITSIVQDSGRYDDVFDYASFLALLSPEFQRFMKYFVYTPFFEEFLESRLLFPSQLDGYSYHPIFKQMALFSPKHSDSTFTSIASTFSDSCASSVAIPLFSYLPNGNQQQYLSFQLTDCISDATIMTLSADEQSSRPSSPVNIHGSSSLLVYSGEIDFVDDIMALNFLYRNARREAQERYSFEFQAFKRGQRRHVWRQKQVTIVTSATKITIHWRKNDVREVKPLSLVNEVDRASQLRDKDSDDETTDSSTVELVPGQYIIFVPYQPLLESTERTNCVCICADTRLLVFSLRTPKHQRAMLRILMRSEVQSNERLNLEQPSAKFILEARKGRSKALGHLMNALDNEDRTLKRHLEDLIIDVYSGLPLDK</sequence>
<dbReference type="VEuPathDB" id="GiardiaDB:QR46_2369"/>
<feature type="domain" description="UDENN" evidence="2">
    <location>
        <begin position="24"/>
        <end position="518"/>
    </location>
</feature>
<evidence type="ECO:0000256" key="1">
    <source>
        <dbReference type="SAM" id="MobiDB-lite"/>
    </source>
</evidence>
<feature type="compositionally biased region" description="Polar residues" evidence="1">
    <location>
        <begin position="641"/>
        <end position="660"/>
    </location>
</feature>
<proteinExistence type="predicted"/>
<feature type="compositionally biased region" description="Low complexity" evidence="1">
    <location>
        <begin position="662"/>
        <end position="673"/>
    </location>
</feature>
<accession>A0A132NUD4</accession>
<dbReference type="SMART" id="SM00799">
    <property type="entry name" value="DENN"/>
    <property type="match status" value="1"/>
</dbReference>
<dbReference type="Pfam" id="PF03456">
    <property type="entry name" value="uDENN"/>
    <property type="match status" value="1"/>
</dbReference>
<evidence type="ECO:0000313" key="4">
    <source>
        <dbReference type="Proteomes" id="UP000070089"/>
    </source>
</evidence>
<evidence type="ECO:0000313" key="3">
    <source>
        <dbReference type="EMBL" id="KWX13670.1"/>
    </source>
</evidence>
<organism evidence="3 4">
    <name type="scientific">Giardia duodenalis assemblage B</name>
    <dbReference type="NCBI Taxonomy" id="1394984"/>
    <lineage>
        <taxon>Eukaryota</taxon>
        <taxon>Metamonada</taxon>
        <taxon>Diplomonadida</taxon>
        <taxon>Hexamitidae</taxon>
        <taxon>Giardiinae</taxon>
        <taxon>Giardia</taxon>
    </lineage>
</organism>
<dbReference type="PROSITE" id="PS50211">
    <property type="entry name" value="DENN"/>
    <property type="match status" value="1"/>
</dbReference>
<gene>
    <name evidence="3" type="ORF">QR46_2369</name>
</gene>
<dbReference type="InterPro" id="IPR005113">
    <property type="entry name" value="uDENN_dom"/>
</dbReference>
<dbReference type="InterPro" id="IPR001194">
    <property type="entry name" value="cDENN_dom"/>
</dbReference>
<dbReference type="OrthoDB" id="10266080at2759"/>
<feature type="compositionally biased region" description="Polar residues" evidence="1">
    <location>
        <begin position="463"/>
        <end position="476"/>
    </location>
</feature>
<dbReference type="Pfam" id="PF02141">
    <property type="entry name" value="DENN"/>
    <property type="match status" value="1"/>
</dbReference>
<dbReference type="PANTHER" id="PTHR12296">
    <property type="entry name" value="DENN DOMAIN-CONTAINING PROTEIN 4"/>
    <property type="match status" value="1"/>
</dbReference>
<dbReference type="Gene3D" id="3.40.50.11500">
    <property type="match status" value="1"/>
</dbReference>
<dbReference type="PANTHER" id="PTHR12296:SF21">
    <property type="entry name" value="DENN DOMAIN-CONTAINING PROTEIN 3"/>
    <property type="match status" value="1"/>
</dbReference>
<protein>
    <recommendedName>
        <fullName evidence="2">UDENN domain-containing protein</fullName>
    </recommendedName>
</protein>
<evidence type="ECO:0000259" key="2">
    <source>
        <dbReference type="PROSITE" id="PS50211"/>
    </source>
</evidence>
<feature type="region of interest" description="Disordered" evidence="1">
    <location>
        <begin position="452"/>
        <end position="477"/>
    </location>
</feature>